<keyword evidence="2" id="KW-1185">Reference proteome</keyword>
<comment type="caution">
    <text evidence="1">The sequence shown here is derived from an EMBL/GenBank/DDBJ whole genome shotgun (WGS) entry which is preliminary data.</text>
</comment>
<feature type="non-terminal residue" evidence="1">
    <location>
        <position position="1"/>
    </location>
</feature>
<gene>
    <name evidence="1" type="ORF">HRJ53_20760</name>
</gene>
<organism evidence="1 2">
    <name type="scientific">Candidatus Acidiferrum panamense</name>
    <dbReference type="NCBI Taxonomy" id="2741543"/>
    <lineage>
        <taxon>Bacteria</taxon>
        <taxon>Pseudomonadati</taxon>
        <taxon>Acidobacteriota</taxon>
        <taxon>Terriglobia</taxon>
        <taxon>Candidatus Acidiferrales</taxon>
        <taxon>Candidatus Acidiferrum</taxon>
    </lineage>
</organism>
<protein>
    <submittedName>
        <fullName evidence="1">Glycosyltransferase</fullName>
    </submittedName>
</protein>
<sequence>QVVAEAYFKLPPGDRGRCAIFGQNYGQAGAIDFFGAKMGLPPAISGHQNYYYWGPRGYTGECMIVMGDEYKTLSQKFDSVEEVGTVFHPLSMPYEHFDVYLCRRPRFGPLLQVWPKLKNWD</sequence>
<reference evidence="1" key="1">
    <citation type="submission" date="2020-06" db="EMBL/GenBank/DDBJ databases">
        <title>Legume-microbial interactions unlock mineral nutrients during tropical forest succession.</title>
        <authorList>
            <person name="Epihov D.Z."/>
        </authorList>
    </citation>
    <scope>NUCLEOTIDE SEQUENCE [LARGE SCALE GENOMIC DNA]</scope>
    <source>
        <strain evidence="1">Pan2503</strain>
    </source>
</reference>
<dbReference type="EMBL" id="JACDQQ010001997">
    <property type="protein sequence ID" value="MBA0087423.1"/>
    <property type="molecule type" value="Genomic_DNA"/>
</dbReference>
<name>A0A7V8NTV9_9BACT</name>
<accession>A0A7V8NTV9</accession>
<evidence type="ECO:0000313" key="2">
    <source>
        <dbReference type="Proteomes" id="UP000567293"/>
    </source>
</evidence>
<evidence type="ECO:0000313" key="1">
    <source>
        <dbReference type="EMBL" id="MBA0087423.1"/>
    </source>
</evidence>
<dbReference type="GO" id="GO:0016740">
    <property type="term" value="F:transferase activity"/>
    <property type="evidence" value="ECO:0007669"/>
    <property type="project" value="UniProtKB-KW"/>
</dbReference>
<dbReference type="AlphaFoldDB" id="A0A7V8NTV9"/>
<proteinExistence type="predicted"/>
<dbReference type="Proteomes" id="UP000567293">
    <property type="component" value="Unassembled WGS sequence"/>
</dbReference>